<protein>
    <submittedName>
        <fullName evidence="6">HPr family phosphocarrier protein</fullName>
    </submittedName>
</protein>
<evidence type="ECO:0000256" key="2">
    <source>
        <dbReference type="ARBA" id="ARBA00010736"/>
    </source>
</evidence>
<dbReference type="RefSeq" id="WP_376919459.1">
    <property type="nucleotide sequence ID" value="NZ_JBHRSW010000008.1"/>
</dbReference>
<comment type="similarity">
    <text evidence="2">Belongs to the HPr family.</text>
</comment>
<dbReference type="InterPro" id="IPR001020">
    <property type="entry name" value="PTS_HPr_His_P_site"/>
</dbReference>
<dbReference type="PANTHER" id="PTHR33705">
    <property type="entry name" value="PHOSPHOCARRIER PROTEIN HPR"/>
    <property type="match status" value="1"/>
</dbReference>
<keyword evidence="4" id="KW-0598">Phosphotransferase system</keyword>
<feature type="domain" description="HPr" evidence="5">
    <location>
        <begin position="2"/>
        <end position="89"/>
    </location>
</feature>
<gene>
    <name evidence="6" type="ORF">ACFOHL_06790</name>
</gene>
<dbReference type="EMBL" id="JBHRSW010000008">
    <property type="protein sequence ID" value="MFC3121322.1"/>
    <property type="molecule type" value="Genomic_DNA"/>
</dbReference>
<dbReference type="SUPFAM" id="SSF55594">
    <property type="entry name" value="HPr-like"/>
    <property type="match status" value="1"/>
</dbReference>
<dbReference type="Gene3D" id="3.30.1340.10">
    <property type="entry name" value="HPr-like"/>
    <property type="match status" value="1"/>
</dbReference>
<evidence type="ECO:0000259" key="5">
    <source>
        <dbReference type="PROSITE" id="PS51350"/>
    </source>
</evidence>
<dbReference type="CDD" id="cd00367">
    <property type="entry name" value="PTS-HPr_like"/>
    <property type="match status" value="1"/>
</dbReference>
<evidence type="ECO:0000256" key="1">
    <source>
        <dbReference type="ARBA" id="ARBA00004496"/>
    </source>
</evidence>
<dbReference type="PANTHER" id="PTHR33705:SF2">
    <property type="entry name" value="PHOSPHOCARRIER PROTEIN NPR"/>
    <property type="match status" value="1"/>
</dbReference>
<keyword evidence="7" id="KW-1185">Reference proteome</keyword>
<accession>A0ABV7FLZ6</accession>
<dbReference type="NCBIfam" id="TIGR01003">
    <property type="entry name" value="PTS_HPr_family"/>
    <property type="match status" value="1"/>
</dbReference>
<comment type="caution">
    <text evidence="6">The sequence shown here is derived from an EMBL/GenBank/DDBJ whole genome shotgun (WGS) entry which is preliminary data.</text>
</comment>
<dbReference type="InterPro" id="IPR050399">
    <property type="entry name" value="HPr"/>
</dbReference>
<evidence type="ECO:0000313" key="6">
    <source>
        <dbReference type="EMBL" id="MFC3121322.1"/>
    </source>
</evidence>
<dbReference type="Proteomes" id="UP001595478">
    <property type="component" value="Unassembled WGS sequence"/>
</dbReference>
<proteinExistence type="inferred from homology"/>
<evidence type="ECO:0000256" key="3">
    <source>
        <dbReference type="ARBA" id="ARBA00022490"/>
    </source>
</evidence>
<dbReference type="Pfam" id="PF00381">
    <property type="entry name" value="PTS-HPr"/>
    <property type="match status" value="1"/>
</dbReference>
<reference evidence="7" key="1">
    <citation type="journal article" date="2019" name="Int. J. Syst. Evol. Microbiol.">
        <title>The Global Catalogue of Microorganisms (GCM) 10K type strain sequencing project: providing services to taxonomists for standard genome sequencing and annotation.</title>
        <authorList>
            <consortium name="The Broad Institute Genomics Platform"/>
            <consortium name="The Broad Institute Genome Sequencing Center for Infectious Disease"/>
            <person name="Wu L."/>
            <person name="Ma J."/>
        </authorList>
    </citation>
    <scope>NUCLEOTIDE SEQUENCE [LARGE SCALE GENOMIC DNA]</scope>
    <source>
        <strain evidence="7">KCTC 52473</strain>
    </source>
</reference>
<sequence>MKLERSVTIVNKLGLHARAATKLVQLANQHSAEILLIQDDNQAPANSVLALMMLESSQGKTVDIVCSGDDAQSAMDAVVKLIENKFDEDE</sequence>
<dbReference type="InterPro" id="IPR035895">
    <property type="entry name" value="HPr-like_sf"/>
</dbReference>
<dbReference type="InterPro" id="IPR000032">
    <property type="entry name" value="HPr-like"/>
</dbReference>
<evidence type="ECO:0000313" key="7">
    <source>
        <dbReference type="Proteomes" id="UP001595478"/>
    </source>
</evidence>
<dbReference type="PROSITE" id="PS00369">
    <property type="entry name" value="PTS_HPR_HIS"/>
    <property type="match status" value="1"/>
</dbReference>
<comment type="subcellular location">
    <subcellularLocation>
        <location evidence="1">Cytoplasm</location>
    </subcellularLocation>
</comment>
<keyword evidence="3" id="KW-0963">Cytoplasm</keyword>
<dbReference type="PROSITE" id="PS51350">
    <property type="entry name" value="PTS_HPR_DOM"/>
    <property type="match status" value="1"/>
</dbReference>
<organism evidence="6 7">
    <name type="scientific">Agaribacter flavus</name>
    <dbReference type="NCBI Taxonomy" id="1902781"/>
    <lineage>
        <taxon>Bacteria</taxon>
        <taxon>Pseudomonadati</taxon>
        <taxon>Pseudomonadota</taxon>
        <taxon>Gammaproteobacteria</taxon>
        <taxon>Alteromonadales</taxon>
        <taxon>Alteromonadaceae</taxon>
        <taxon>Agaribacter</taxon>
    </lineage>
</organism>
<name>A0ABV7FLZ6_9ALTE</name>
<evidence type="ECO:0000256" key="4">
    <source>
        <dbReference type="ARBA" id="ARBA00022683"/>
    </source>
</evidence>
<dbReference type="PRINTS" id="PR00107">
    <property type="entry name" value="PHOSPHOCPHPR"/>
</dbReference>